<organism evidence="1 2">
    <name type="scientific">Daphnia magna</name>
    <dbReference type="NCBI Taxonomy" id="35525"/>
    <lineage>
        <taxon>Eukaryota</taxon>
        <taxon>Metazoa</taxon>
        <taxon>Ecdysozoa</taxon>
        <taxon>Arthropoda</taxon>
        <taxon>Crustacea</taxon>
        <taxon>Branchiopoda</taxon>
        <taxon>Diplostraca</taxon>
        <taxon>Cladocera</taxon>
        <taxon>Anomopoda</taxon>
        <taxon>Daphniidae</taxon>
        <taxon>Daphnia</taxon>
    </lineage>
</organism>
<gene>
    <name evidence="1" type="ORF">OUZ56_031028</name>
</gene>
<protein>
    <submittedName>
        <fullName evidence="1">Uncharacterized protein</fullName>
    </submittedName>
</protein>
<evidence type="ECO:0000313" key="2">
    <source>
        <dbReference type="Proteomes" id="UP001234178"/>
    </source>
</evidence>
<evidence type="ECO:0000313" key="1">
    <source>
        <dbReference type="EMBL" id="KAK4016067.1"/>
    </source>
</evidence>
<name>A0ABQ9ZT17_9CRUS</name>
<comment type="caution">
    <text evidence="1">The sequence shown here is derived from an EMBL/GenBank/DDBJ whole genome shotgun (WGS) entry which is preliminary data.</text>
</comment>
<keyword evidence="2" id="KW-1185">Reference proteome</keyword>
<reference evidence="1 2" key="1">
    <citation type="journal article" date="2023" name="Nucleic Acids Res.">
        <title>The hologenome of Daphnia magna reveals possible DNA methylation and microbiome-mediated evolution of the host genome.</title>
        <authorList>
            <person name="Chaturvedi A."/>
            <person name="Li X."/>
            <person name="Dhandapani V."/>
            <person name="Marshall H."/>
            <person name="Kissane S."/>
            <person name="Cuenca-Cambronero M."/>
            <person name="Asole G."/>
            <person name="Calvet F."/>
            <person name="Ruiz-Romero M."/>
            <person name="Marangio P."/>
            <person name="Guigo R."/>
            <person name="Rago D."/>
            <person name="Mirbahai L."/>
            <person name="Eastwood N."/>
            <person name="Colbourne J.K."/>
            <person name="Zhou J."/>
            <person name="Mallon E."/>
            <person name="Orsini L."/>
        </authorList>
    </citation>
    <scope>NUCLEOTIDE SEQUENCE [LARGE SCALE GENOMIC DNA]</scope>
    <source>
        <strain evidence="1">LRV0_1</strain>
    </source>
</reference>
<proteinExistence type="predicted"/>
<accession>A0ABQ9ZT17</accession>
<dbReference type="EMBL" id="JAOYFB010000005">
    <property type="protein sequence ID" value="KAK4016067.1"/>
    <property type="molecule type" value="Genomic_DNA"/>
</dbReference>
<sequence length="79" mass="8816">MARRVILTFQSPTGGYLLIEEHASLAVFILSAGAIDETITKHVIVDTSVAANYIRCWARETFHSVLCRCVTFSWDSGIR</sequence>
<dbReference type="Proteomes" id="UP001234178">
    <property type="component" value="Unassembled WGS sequence"/>
</dbReference>